<organism evidence="16 17">
    <name type="scientific">Hanseniaspora uvarum</name>
    <name type="common">Yeast</name>
    <name type="synonym">Kloeckera apiculata</name>
    <dbReference type="NCBI Taxonomy" id="29833"/>
    <lineage>
        <taxon>Eukaryota</taxon>
        <taxon>Fungi</taxon>
        <taxon>Dikarya</taxon>
        <taxon>Ascomycota</taxon>
        <taxon>Saccharomycotina</taxon>
        <taxon>Saccharomycetes</taxon>
        <taxon>Saccharomycodales</taxon>
        <taxon>Saccharomycodaceae</taxon>
        <taxon>Hanseniaspora</taxon>
    </lineage>
</organism>
<feature type="domain" description="Flavoprotein pyridine nucleotide cytochrome reductase-like FAD-binding" evidence="15">
    <location>
        <begin position="198"/>
        <end position="255"/>
    </location>
</feature>
<dbReference type="AlphaFoldDB" id="A0A1E5R9V7"/>
<dbReference type="PANTHER" id="PTHR19370">
    <property type="entry name" value="NADH-CYTOCHROME B5 REDUCTASE"/>
    <property type="match status" value="1"/>
</dbReference>
<dbReference type="PRINTS" id="PR00406">
    <property type="entry name" value="CYTB5RDTASE"/>
</dbReference>
<dbReference type="EMBL" id="LPNN01000008">
    <property type="protein sequence ID" value="OEJ83682.1"/>
    <property type="molecule type" value="Genomic_DNA"/>
</dbReference>
<comment type="caution">
    <text evidence="16">The sequence shown here is derived from an EMBL/GenBank/DDBJ whole genome shotgun (WGS) entry which is preliminary data.</text>
</comment>
<keyword evidence="7 13" id="KW-1133">Transmembrane helix</keyword>
<evidence type="ECO:0000256" key="11">
    <source>
        <dbReference type="PIRSR" id="PIRSR601834-1"/>
    </source>
</evidence>
<dbReference type="InterPro" id="IPR001834">
    <property type="entry name" value="CBR-like"/>
</dbReference>
<feature type="binding site" evidence="11">
    <location>
        <position position="232"/>
    </location>
    <ligand>
        <name>FAD</name>
        <dbReference type="ChEBI" id="CHEBI:57692"/>
    </ligand>
</feature>
<feature type="binding site" evidence="11">
    <location>
        <position position="222"/>
    </location>
    <ligand>
        <name>FAD</name>
        <dbReference type="ChEBI" id="CHEBI:57692"/>
    </ligand>
</feature>
<dbReference type="InterPro" id="IPR017938">
    <property type="entry name" value="Riboflavin_synthase-like_b-brl"/>
</dbReference>
<dbReference type="PRINTS" id="PR00371">
    <property type="entry name" value="FPNCR"/>
</dbReference>
<evidence type="ECO:0000313" key="16">
    <source>
        <dbReference type="EMBL" id="OEJ83682.1"/>
    </source>
</evidence>
<evidence type="ECO:0000256" key="1">
    <source>
        <dbReference type="ARBA" id="ARBA00001974"/>
    </source>
</evidence>
<dbReference type="GO" id="GO:0016020">
    <property type="term" value="C:membrane"/>
    <property type="evidence" value="ECO:0007669"/>
    <property type="project" value="UniProtKB-SubCell"/>
</dbReference>
<feature type="binding site" evidence="11">
    <location>
        <position position="276"/>
    </location>
    <ligand>
        <name>FAD</name>
        <dbReference type="ChEBI" id="CHEBI:57692"/>
    </ligand>
</feature>
<dbReference type="InterPro" id="IPR001709">
    <property type="entry name" value="Flavoprot_Pyr_Nucl_cyt_Rdtase"/>
</dbReference>
<dbReference type="VEuPathDB" id="FungiDB:AWRI3580_g3600"/>
<evidence type="ECO:0000256" key="6">
    <source>
        <dbReference type="ARBA" id="ARBA00022827"/>
    </source>
</evidence>
<evidence type="ECO:0000259" key="15">
    <source>
        <dbReference type="Pfam" id="PF00970"/>
    </source>
</evidence>
<dbReference type="STRING" id="29833.A0A1E5R9V7"/>
<dbReference type="InterPro" id="IPR039261">
    <property type="entry name" value="FNR_nucleotide-bd"/>
</dbReference>
<evidence type="ECO:0000313" key="17">
    <source>
        <dbReference type="Proteomes" id="UP000095358"/>
    </source>
</evidence>
<feature type="binding site" evidence="11">
    <location>
        <position position="207"/>
    </location>
    <ligand>
        <name>FAD</name>
        <dbReference type="ChEBI" id="CHEBI:57692"/>
    </ligand>
</feature>
<accession>A0A1E5R9V7</accession>
<dbReference type="OrthoDB" id="432685at2759"/>
<dbReference type="Pfam" id="PF00970">
    <property type="entry name" value="FAD_binding_6"/>
    <property type="match status" value="1"/>
</dbReference>
<evidence type="ECO:0000256" key="8">
    <source>
        <dbReference type="ARBA" id="ARBA00023002"/>
    </source>
</evidence>
<dbReference type="SUPFAM" id="SSF52343">
    <property type="entry name" value="Ferredoxin reductase-like, C-terminal NADP-linked domain"/>
    <property type="match status" value="1"/>
</dbReference>
<dbReference type="SUPFAM" id="SSF63380">
    <property type="entry name" value="Riboflavin synthase domain-like"/>
    <property type="match status" value="1"/>
</dbReference>
<comment type="similarity">
    <text evidence="3">Belongs to the flavoprotein pyridine nucleotide cytochrome reductase family.</text>
</comment>
<evidence type="ECO:0000256" key="3">
    <source>
        <dbReference type="ARBA" id="ARBA00006105"/>
    </source>
</evidence>
<keyword evidence="6 11" id="KW-0274">FAD</keyword>
<evidence type="ECO:0000256" key="13">
    <source>
        <dbReference type="SAM" id="Phobius"/>
    </source>
</evidence>
<gene>
    <name evidence="16" type="ORF">AWRI3580_g3600</name>
</gene>
<feature type="region of interest" description="Disordered" evidence="12">
    <location>
        <begin position="1"/>
        <end position="23"/>
    </location>
</feature>
<feature type="binding site" evidence="11">
    <location>
        <position position="224"/>
    </location>
    <ligand>
        <name>FAD</name>
        <dbReference type="ChEBI" id="CHEBI:57692"/>
    </ligand>
</feature>
<feature type="binding site" evidence="11">
    <location>
        <position position="230"/>
    </location>
    <ligand>
        <name>FAD</name>
        <dbReference type="ChEBI" id="CHEBI:57692"/>
    </ligand>
</feature>
<feature type="domain" description="Oxidoreductase FAD/NAD(P)-binding" evidence="14">
    <location>
        <begin position="268"/>
        <end position="364"/>
    </location>
</feature>
<protein>
    <submittedName>
        <fullName evidence="16">NADH-cytochrome b5 reductase 1</fullName>
    </submittedName>
</protein>
<evidence type="ECO:0000256" key="5">
    <source>
        <dbReference type="ARBA" id="ARBA00022692"/>
    </source>
</evidence>
<dbReference type="Pfam" id="PF00175">
    <property type="entry name" value="NAD_binding_1"/>
    <property type="match status" value="1"/>
</dbReference>
<dbReference type="Gene3D" id="2.40.30.10">
    <property type="entry name" value="Translation factors"/>
    <property type="match status" value="1"/>
</dbReference>
<feature type="binding site" evidence="11">
    <location>
        <position position="205"/>
    </location>
    <ligand>
        <name>FAD</name>
        <dbReference type="ChEBI" id="CHEBI:57692"/>
    </ligand>
</feature>
<dbReference type="GO" id="GO:0006696">
    <property type="term" value="P:ergosterol biosynthetic process"/>
    <property type="evidence" value="ECO:0007669"/>
    <property type="project" value="TreeGrafter"/>
</dbReference>
<evidence type="ECO:0000259" key="14">
    <source>
        <dbReference type="Pfam" id="PF00175"/>
    </source>
</evidence>
<keyword evidence="8" id="KW-0560">Oxidoreductase</keyword>
<sequence>MSDLIFENGPEEKIDLPGLDDNQNGKPQGMAVLNDPLHGMYIPTFLLISGSLIMYFTTSYKRCLLFIPITVFILIYRFTMAKLNVKHAINFDTWTELELEDKFIISRDTCIYTFKLDSETETLDCPPGFSVAIQAFEHEDTGDVLFDLPKIQEKTEENTEDATAEDSFVHDYRETLEENSALLEKEEEEDIFHIDDPSKYKEIVRFYNPISSNKTKGTFDLLIKSDPKGKFSRKMASNSYNGMKLKFKGFVGTYNHSDSIENFDKIVMIAGGSGITPMLQVITKSIEDKDAPSIDLIYCNKTKKDILLKQELDDISESSDNITSTYITEESVGLLSFHDISGKVSDLSKTRFLICGKEGFKKHVLKLLDTNYNIKPNTEDKQIFIF</sequence>
<dbReference type="CDD" id="cd06183">
    <property type="entry name" value="cyt_b5_reduct_like"/>
    <property type="match status" value="1"/>
</dbReference>
<dbReference type="InterPro" id="IPR001433">
    <property type="entry name" value="OxRdtase_FAD/NAD-bd"/>
</dbReference>
<evidence type="ECO:0000256" key="7">
    <source>
        <dbReference type="ARBA" id="ARBA00022989"/>
    </source>
</evidence>
<comment type="cofactor">
    <cofactor evidence="1 11">
        <name>FAD</name>
        <dbReference type="ChEBI" id="CHEBI:57692"/>
    </cofactor>
</comment>
<keyword evidence="10 13" id="KW-0472">Membrane</keyword>
<name>A0A1E5R9V7_HANUV</name>
<evidence type="ECO:0000256" key="2">
    <source>
        <dbReference type="ARBA" id="ARBA00004370"/>
    </source>
</evidence>
<dbReference type="Proteomes" id="UP000095358">
    <property type="component" value="Unassembled WGS sequence"/>
</dbReference>
<evidence type="ECO:0000256" key="10">
    <source>
        <dbReference type="ARBA" id="ARBA00023136"/>
    </source>
</evidence>
<feature type="transmembrane region" description="Helical" evidence="13">
    <location>
        <begin position="63"/>
        <end position="80"/>
    </location>
</feature>
<keyword evidence="5 13" id="KW-0812">Transmembrane</keyword>
<dbReference type="GO" id="GO:0004128">
    <property type="term" value="F:cytochrome-b5 reductase activity, acting on NAD(P)H"/>
    <property type="evidence" value="ECO:0007669"/>
    <property type="project" value="TreeGrafter"/>
</dbReference>
<comment type="subcellular location">
    <subcellularLocation>
        <location evidence="2">Membrane</location>
    </subcellularLocation>
</comment>
<keyword evidence="17" id="KW-1185">Reference proteome</keyword>
<reference evidence="17" key="1">
    <citation type="journal article" date="2016" name="Genome Announc.">
        <title>Genome sequences of three species of Hanseniaspora isolated from spontaneous wine fermentations.</title>
        <authorList>
            <person name="Sternes P.R."/>
            <person name="Lee D."/>
            <person name="Kutyna D.R."/>
            <person name="Borneman A.R."/>
        </authorList>
    </citation>
    <scope>NUCLEOTIDE SEQUENCE [LARGE SCALE GENOMIC DNA]</scope>
    <source>
        <strain evidence="17">AWRI3580</strain>
    </source>
</reference>
<dbReference type="Gene3D" id="3.40.50.80">
    <property type="entry name" value="Nucleotide-binding domain of ferredoxin-NADP reductase (FNR) module"/>
    <property type="match status" value="1"/>
</dbReference>
<keyword evidence="9" id="KW-0520">NAD</keyword>
<dbReference type="InterPro" id="IPR008333">
    <property type="entry name" value="Cbr1-like_FAD-bd_dom"/>
</dbReference>
<keyword evidence="4 11" id="KW-0285">Flavoprotein</keyword>
<evidence type="ECO:0000256" key="12">
    <source>
        <dbReference type="SAM" id="MobiDB-lite"/>
    </source>
</evidence>
<evidence type="ECO:0000256" key="9">
    <source>
        <dbReference type="ARBA" id="ARBA00023027"/>
    </source>
</evidence>
<feature type="transmembrane region" description="Helical" evidence="13">
    <location>
        <begin position="38"/>
        <end position="56"/>
    </location>
</feature>
<dbReference type="PANTHER" id="PTHR19370:SF143">
    <property type="entry name" value="PLASMA MEMBRANE-ASSOCIATED COENZYME Q6 REDUCTASE PGA3"/>
    <property type="match status" value="1"/>
</dbReference>
<proteinExistence type="inferred from homology"/>
<evidence type="ECO:0000256" key="4">
    <source>
        <dbReference type="ARBA" id="ARBA00022630"/>
    </source>
</evidence>